<feature type="chain" id="PRO_5007163695" description="DUF4440 domain-containing protein" evidence="2">
    <location>
        <begin position="25"/>
        <end position="190"/>
    </location>
</feature>
<organism evidence="4 5">
    <name type="scientific">Lysobacter capsici AZ78</name>
    <dbReference type="NCBI Taxonomy" id="1444315"/>
    <lineage>
        <taxon>Bacteria</taxon>
        <taxon>Pseudomonadati</taxon>
        <taxon>Pseudomonadota</taxon>
        <taxon>Gammaproteobacteria</taxon>
        <taxon>Lysobacterales</taxon>
        <taxon>Lysobacteraceae</taxon>
        <taxon>Lysobacter</taxon>
    </lineage>
</organism>
<dbReference type="RefSeq" id="WP_036113489.1">
    <property type="nucleotide sequence ID" value="NZ_JAJA02000001.1"/>
</dbReference>
<proteinExistence type="predicted"/>
<dbReference type="EMBL" id="JAJA02000001">
    <property type="protein sequence ID" value="KWS06201.1"/>
    <property type="molecule type" value="Genomic_DNA"/>
</dbReference>
<accession>A0A120AHH8</accession>
<gene>
    <name evidence="4" type="ORF">AZ78_3755</name>
</gene>
<protein>
    <recommendedName>
        <fullName evidence="3">DUF4440 domain-containing protein</fullName>
    </recommendedName>
</protein>
<evidence type="ECO:0000256" key="1">
    <source>
        <dbReference type="SAM" id="MobiDB-lite"/>
    </source>
</evidence>
<dbReference type="InterPro" id="IPR032710">
    <property type="entry name" value="NTF2-like_dom_sf"/>
</dbReference>
<keyword evidence="2" id="KW-0732">Signal</keyword>
<dbReference type="SUPFAM" id="SSF54427">
    <property type="entry name" value="NTF2-like"/>
    <property type="match status" value="1"/>
</dbReference>
<evidence type="ECO:0000313" key="5">
    <source>
        <dbReference type="Proteomes" id="UP000023435"/>
    </source>
</evidence>
<evidence type="ECO:0000313" key="4">
    <source>
        <dbReference type="EMBL" id="KWS06201.1"/>
    </source>
</evidence>
<evidence type="ECO:0000256" key="2">
    <source>
        <dbReference type="SAM" id="SignalP"/>
    </source>
</evidence>
<reference evidence="4 5" key="1">
    <citation type="journal article" date="2014" name="Genome Announc.">
        <title>Draft Genome Sequence of Lysobacter capsici AZ78, a Bacterium Antagonistic to Plant-Pathogenic Oomycetes.</title>
        <authorList>
            <person name="Puopolo G."/>
            <person name="Sonego P."/>
            <person name="Engelen K."/>
            <person name="Pertot I."/>
        </authorList>
    </citation>
    <scope>NUCLEOTIDE SEQUENCE [LARGE SCALE GENOMIC DNA]</scope>
    <source>
        <strain evidence="4 5">AZ78</strain>
    </source>
</reference>
<dbReference type="Proteomes" id="UP000023435">
    <property type="component" value="Unassembled WGS sequence"/>
</dbReference>
<keyword evidence="5" id="KW-1185">Reference proteome</keyword>
<feature type="region of interest" description="Disordered" evidence="1">
    <location>
        <begin position="32"/>
        <end position="55"/>
    </location>
</feature>
<dbReference type="Gene3D" id="3.10.450.50">
    <property type="match status" value="1"/>
</dbReference>
<sequence length="190" mass="20858">MNRFVPAAALTAMLCAGMAGSALAASEKAAASPATQVETAKPVAPKNDATKGDPAKGGSALYDTVAALDTQMFDSFNRCDDPAQFERHRALFDDKVEFYHDNGGVTWTREEMLGNVRKNVCGKFRRELIPGTLRVYPIKDFGAMEIGEHRFCATGETTCAGRGEFILVWHRVGERWQVTRAISYAHRPND</sequence>
<comment type="caution">
    <text evidence="4">The sequence shown here is derived from an EMBL/GenBank/DDBJ whole genome shotgun (WGS) entry which is preliminary data.</text>
</comment>
<name>A0A120AHH8_9GAMM</name>
<dbReference type="InterPro" id="IPR027843">
    <property type="entry name" value="DUF4440"/>
</dbReference>
<dbReference type="AlphaFoldDB" id="A0A120AHH8"/>
<evidence type="ECO:0000259" key="3">
    <source>
        <dbReference type="Pfam" id="PF14534"/>
    </source>
</evidence>
<feature type="signal peptide" evidence="2">
    <location>
        <begin position="1"/>
        <end position="24"/>
    </location>
</feature>
<feature type="domain" description="DUF4440" evidence="3">
    <location>
        <begin position="65"/>
        <end position="178"/>
    </location>
</feature>
<dbReference type="Pfam" id="PF14534">
    <property type="entry name" value="DUF4440"/>
    <property type="match status" value="1"/>
</dbReference>